<accession>X5MDI6</accession>
<dbReference type="EMBL" id="HG966617">
    <property type="protein sequence ID" value="CDO60202.1"/>
    <property type="molecule type" value="Genomic_DNA"/>
</dbReference>
<name>X5MDI6_9HYPH</name>
<reference evidence="1 2" key="1">
    <citation type="journal article" date="2014" name="Front. Genet.">
        <title>Genome and metabolic network of "Candidatus Phaeomarinobacter ectocarpi" Ec32, a new candidate genus of Alphaproteobacteria frequently associated with brown algae.</title>
        <authorList>
            <person name="Dittami S.M."/>
            <person name="Barbeyron T."/>
            <person name="Boyen C."/>
            <person name="Cambefort J."/>
            <person name="Collet G."/>
            <person name="Delage L."/>
            <person name="Gobet A."/>
            <person name="Groisillier A."/>
            <person name="Leblanc C."/>
            <person name="Michel G."/>
            <person name="Scornet D."/>
            <person name="Siegel A."/>
            <person name="Tapia J.E."/>
            <person name="Tonon T."/>
        </authorList>
    </citation>
    <scope>NUCLEOTIDE SEQUENCE [LARGE SCALE GENOMIC DNA]</scope>
    <source>
        <strain evidence="1 2">Ec32</strain>
    </source>
</reference>
<organism evidence="1 2">
    <name type="scientific">Candidatus Phaeomarinibacter ectocarpi</name>
    <dbReference type="NCBI Taxonomy" id="1458461"/>
    <lineage>
        <taxon>Bacteria</taxon>
        <taxon>Pseudomonadati</taxon>
        <taxon>Pseudomonadota</taxon>
        <taxon>Alphaproteobacteria</taxon>
        <taxon>Hyphomicrobiales</taxon>
        <taxon>Parvibaculaceae</taxon>
        <taxon>Candidatus Phaeomarinibacter</taxon>
    </lineage>
</organism>
<dbReference type="AlphaFoldDB" id="X5MDI6"/>
<dbReference type="RefSeq" id="WP_043948296.1">
    <property type="nucleotide sequence ID" value="NZ_HG966617.1"/>
</dbReference>
<dbReference type="OrthoDB" id="9788285at2"/>
<dbReference type="KEGG" id="pect:BN1012_Phect1989"/>
<gene>
    <name evidence="1" type="ORF">BN1012_Phect1989</name>
</gene>
<dbReference type="HOGENOM" id="CLU_1649034_0_0_5"/>
<keyword evidence="2" id="KW-1185">Reference proteome</keyword>
<evidence type="ECO:0000313" key="1">
    <source>
        <dbReference type="EMBL" id="CDO60202.1"/>
    </source>
</evidence>
<protein>
    <submittedName>
        <fullName evidence="1">Uncharacterized protein</fullName>
    </submittedName>
</protein>
<dbReference type="Proteomes" id="UP000032160">
    <property type="component" value="Chromosome I"/>
</dbReference>
<sequence length="160" mass="17451">MVPGKFFGSLFIGLTLVLSGATTNAREHTLEADANQQVSLPAADTTVVTPPEEMTEAIRAVFPESYSQFMNVSYERQDAGTGRDPEIWPKAASFLVPAKAYEATIAGELDSRVAALIGRVLRPDDAHCEDVSVGDPEDYGWMAWPDKRVRKITVTFNVAC</sequence>
<proteinExistence type="predicted"/>
<evidence type="ECO:0000313" key="2">
    <source>
        <dbReference type="Proteomes" id="UP000032160"/>
    </source>
</evidence>